<evidence type="ECO:0000313" key="2">
    <source>
        <dbReference type="Proteomes" id="UP000071065"/>
    </source>
</evidence>
<proteinExistence type="predicted"/>
<dbReference type="EMBL" id="CP013251">
    <property type="protein sequence ID" value="AMO55549.1"/>
    <property type="molecule type" value="Genomic_DNA"/>
</dbReference>
<sequence>MKSCESGCGGVVKVFGCKWCPDCYPNFSRGQTLGERAFSVIAGKYEDYGENIKFASDVMTLPEAEAQLKKVNDYPFARIEYTEPSQAV</sequence>
<protein>
    <submittedName>
        <fullName evidence="1">Uncharacterized protein</fullName>
    </submittedName>
</protein>
<accession>A0A142B9X3</accession>
<dbReference type="KEGG" id="emp:EZMO1_1360"/>
<dbReference type="PATRIC" id="fig|570277.3.peg.1491"/>
<evidence type="ECO:0000313" key="1">
    <source>
        <dbReference type="EMBL" id="AMO55549.1"/>
    </source>
</evidence>
<dbReference type="Proteomes" id="UP000071065">
    <property type="component" value="Chromosome"/>
</dbReference>
<dbReference type="RefSeq" id="WP_061509323.1">
    <property type="nucleotide sequence ID" value="NZ_CP013251.1"/>
</dbReference>
<reference evidence="1 2" key="1">
    <citation type="journal article" date="2016" name="Front. Microbiol.">
        <title>Genomic Insight into the Host-Endosymbiont Relationship of Endozoicomonas montiporae CL-33(T) with its Coral Host.</title>
        <authorList>
            <person name="Ding J.-Y."/>
            <person name="Shiu J.-H."/>
            <person name="Chen W.-M."/>
            <person name="Chiang Y.-R."/>
            <person name="Tang S.-L."/>
        </authorList>
    </citation>
    <scope>NUCLEOTIDE SEQUENCE [LARGE SCALE GENOMIC DNA]</scope>
    <source>
        <strain evidence="1 2">CL-33</strain>
    </source>
</reference>
<dbReference type="STRING" id="570277.EZMO1_1360"/>
<name>A0A142B9X3_9GAMM</name>
<organism evidence="1 2">
    <name type="scientific">Endozoicomonas montiporae CL-33</name>
    <dbReference type="NCBI Taxonomy" id="570277"/>
    <lineage>
        <taxon>Bacteria</taxon>
        <taxon>Pseudomonadati</taxon>
        <taxon>Pseudomonadota</taxon>
        <taxon>Gammaproteobacteria</taxon>
        <taxon>Oceanospirillales</taxon>
        <taxon>Endozoicomonadaceae</taxon>
        <taxon>Endozoicomonas</taxon>
    </lineage>
</organism>
<gene>
    <name evidence="1" type="ORF">EZMO1_1360</name>
</gene>
<dbReference type="OrthoDB" id="9915115at2"/>
<dbReference type="AlphaFoldDB" id="A0A142B9X3"/>